<dbReference type="Proteomes" id="UP000567179">
    <property type="component" value="Unassembled WGS sequence"/>
</dbReference>
<sequence length="403" mass="44091">MPKIATMPATIAEIILPTTPNPDGRYTCCYCDTVVKRRWDLKRHIIDIHINARPYRCAREGAGCTFSGANQKGNLTQHYSTSPDCEAARARKEGEDAASKQMSPPVKAEDIASQLYPQFRHTVADLPPVADEPEIPAVVRASVVKPKKTPRLGSHRATPYSTSSTSRPSRRQSQVTADVASFNFQAAFPPSKPQFLSTYPVQQYQSFNYEQTSQYGACPSNDLRYTLSHNSQSLCPEAPQCGFPPEISSPGQEYPATIDPALLSQDNLPGFDCPSNSPSTPYFNFQDDALSELSVATYASGGIDQQVDFALLLGSNDNSAQATLPLWDFLDTALLDTAGEYDRIYSSWITGEALLQPLVEENSASESTRGCLSDQDDLLQRSLAAGYSQNSFSRCTSPISVWA</sequence>
<evidence type="ECO:0000256" key="2">
    <source>
        <dbReference type="SAM" id="MobiDB-lite"/>
    </source>
</evidence>
<keyword evidence="5" id="KW-1185">Reference proteome</keyword>
<dbReference type="SUPFAM" id="SSF57667">
    <property type="entry name" value="beta-beta-alpha zinc fingers"/>
    <property type="match status" value="1"/>
</dbReference>
<dbReference type="EMBL" id="JAACJJ010000057">
    <property type="protein sequence ID" value="KAF5310968.1"/>
    <property type="molecule type" value="Genomic_DNA"/>
</dbReference>
<dbReference type="OrthoDB" id="8117402at2759"/>
<name>A0A8H5AU96_9AGAR</name>
<feature type="region of interest" description="Disordered" evidence="2">
    <location>
        <begin position="146"/>
        <end position="174"/>
    </location>
</feature>
<protein>
    <recommendedName>
        <fullName evidence="3">C2H2-type domain-containing protein</fullName>
    </recommendedName>
</protein>
<dbReference type="InterPro" id="IPR013087">
    <property type="entry name" value="Znf_C2H2_type"/>
</dbReference>
<evidence type="ECO:0000256" key="1">
    <source>
        <dbReference type="PROSITE-ProRule" id="PRU00042"/>
    </source>
</evidence>
<dbReference type="InterPro" id="IPR036236">
    <property type="entry name" value="Znf_C2H2_sf"/>
</dbReference>
<keyword evidence="1" id="KW-0862">Zinc</keyword>
<keyword evidence="1" id="KW-0863">Zinc-finger</keyword>
<organism evidence="4 5">
    <name type="scientific">Psilocybe cf. subviscida</name>
    <dbReference type="NCBI Taxonomy" id="2480587"/>
    <lineage>
        <taxon>Eukaryota</taxon>
        <taxon>Fungi</taxon>
        <taxon>Dikarya</taxon>
        <taxon>Basidiomycota</taxon>
        <taxon>Agaricomycotina</taxon>
        <taxon>Agaricomycetes</taxon>
        <taxon>Agaricomycetidae</taxon>
        <taxon>Agaricales</taxon>
        <taxon>Agaricineae</taxon>
        <taxon>Strophariaceae</taxon>
        <taxon>Psilocybe</taxon>
    </lineage>
</organism>
<dbReference type="Gene3D" id="3.30.160.60">
    <property type="entry name" value="Classic Zinc Finger"/>
    <property type="match status" value="1"/>
</dbReference>
<evidence type="ECO:0000313" key="4">
    <source>
        <dbReference type="EMBL" id="KAF5310968.1"/>
    </source>
</evidence>
<reference evidence="4 5" key="1">
    <citation type="journal article" date="2020" name="ISME J.">
        <title>Uncovering the hidden diversity of litter-decomposition mechanisms in mushroom-forming fungi.</title>
        <authorList>
            <person name="Floudas D."/>
            <person name="Bentzer J."/>
            <person name="Ahren D."/>
            <person name="Johansson T."/>
            <person name="Persson P."/>
            <person name="Tunlid A."/>
        </authorList>
    </citation>
    <scope>NUCLEOTIDE SEQUENCE [LARGE SCALE GENOMIC DNA]</scope>
    <source>
        <strain evidence="4 5">CBS 101986</strain>
    </source>
</reference>
<dbReference type="GO" id="GO:0008270">
    <property type="term" value="F:zinc ion binding"/>
    <property type="evidence" value="ECO:0007669"/>
    <property type="project" value="UniProtKB-KW"/>
</dbReference>
<evidence type="ECO:0000259" key="3">
    <source>
        <dbReference type="PROSITE" id="PS50157"/>
    </source>
</evidence>
<dbReference type="PROSITE" id="PS50157">
    <property type="entry name" value="ZINC_FINGER_C2H2_2"/>
    <property type="match status" value="1"/>
</dbReference>
<keyword evidence="1" id="KW-0479">Metal-binding</keyword>
<feature type="compositionally biased region" description="Low complexity" evidence="2">
    <location>
        <begin position="158"/>
        <end position="174"/>
    </location>
</feature>
<evidence type="ECO:0000313" key="5">
    <source>
        <dbReference type="Proteomes" id="UP000567179"/>
    </source>
</evidence>
<accession>A0A8H5AU96</accession>
<dbReference type="PROSITE" id="PS00028">
    <property type="entry name" value="ZINC_FINGER_C2H2_1"/>
    <property type="match status" value="1"/>
</dbReference>
<comment type="caution">
    <text evidence="4">The sequence shown here is derived from an EMBL/GenBank/DDBJ whole genome shotgun (WGS) entry which is preliminary data.</text>
</comment>
<proteinExistence type="predicted"/>
<feature type="domain" description="C2H2-type" evidence="3">
    <location>
        <begin position="26"/>
        <end position="54"/>
    </location>
</feature>
<gene>
    <name evidence="4" type="ORF">D9619_007941</name>
</gene>
<dbReference type="AlphaFoldDB" id="A0A8H5AU96"/>